<dbReference type="STRING" id="1399419.A5906_30000"/>
<organism evidence="2 3">
    <name type="scientific">Bradyrhizobium sacchari</name>
    <dbReference type="NCBI Taxonomy" id="1399419"/>
    <lineage>
        <taxon>Bacteria</taxon>
        <taxon>Pseudomonadati</taxon>
        <taxon>Pseudomonadota</taxon>
        <taxon>Alphaproteobacteria</taxon>
        <taxon>Hyphomicrobiales</taxon>
        <taxon>Nitrobacteraceae</taxon>
        <taxon>Bradyrhizobium</taxon>
    </lineage>
</organism>
<evidence type="ECO:0000313" key="2">
    <source>
        <dbReference type="EMBL" id="TWB73915.1"/>
    </source>
</evidence>
<reference evidence="2 3" key="1">
    <citation type="submission" date="2019-06" db="EMBL/GenBank/DDBJ databases">
        <title>Genomic Encyclopedia of Type Strains, Phase IV (KMG-V): Genome sequencing to study the core and pangenomes of soil and plant-associated prokaryotes.</title>
        <authorList>
            <person name="Whitman W."/>
        </authorList>
    </citation>
    <scope>NUCLEOTIDE SEQUENCE [LARGE SCALE GENOMIC DNA]</scope>
    <source>
        <strain evidence="2 3">BR 10556</strain>
    </source>
</reference>
<dbReference type="EMBL" id="VITW01000005">
    <property type="protein sequence ID" value="TWB73915.1"/>
    <property type="molecule type" value="Genomic_DNA"/>
</dbReference>
<dbReference type="RefSeq" id="WP_245326691.1">
    <property type="nucleotide sequence ID" value="NZ_LWIG01000008.1"/>
</dbReference>
<accession>A0A560JS26</accession>
<comment type="caution">
    <text evidence="2">The sequence shown here is derived from an EMBL/GenBank/DDBJ whole genome shotgun (WGS) entry which is preliminary data.</text>
</comment>
<dbReference type="InterPro" id="IPR045851">
    <property type="entry name" value="AMP-bd_C_sf"/>
</dbReference>
<dbReference type="SUPFAM" id="SSF56801">
    <property type="entry name" value="Acetyl-CoA synthetase-like"/>
    <property type="match status" value="1"/>
</dbReference>
<gene>
    <name evidence="2" type="ORF">FBZ95_105166</name>
</gene>
<dbReference type="Pfam" id="PF13193">
    <property type="entry name" value="AMP-binding_C"/>
    <property type="match status" value="1"/>
</dbReference>
<evidence type="ECO:0000313" key="3">
    <source>
        <dbReference type="Proteomes" id="UP000315914"/>
    </source>
</evidence>
<feature type="domain" description="AMP-binding enzyme C-terminal" evidence="1">
    <location>
        <begin position="8"/>
        <end position="57"/>
    </location>
</feature>
<dbReference type="InterPro" id="IPR025110">
    <property type="entry name" value="AMP-bd_C"/>
</dbReference>
<dbReference type="AlphaFoldDB" id="A0A560JS26"/>
<dbReference type="Gene3D" id="3.30.300.30">
    <property type="match status" value="1"/>
</dbReference>
<proteinExistence type="predicted"/>
<name>A0A560JS26_9BRAD</name>
<keyword evidence="3" id="KW-1185">Reference proteome</keyword>
<dbReference type="Proteomes" id="UP000315914">
    <property type="component" value="Unassembled WGS sequence"/>
</dbReference>
<protein>
    <submittedName>
        <fullName evidence="2">AMP-binding enzyme</fullName>
    </submittedName>
</protein>
<evidence type="ECO:0000259" key="1">
    <source>
        <dbReference type="Pfam" id="PF13193"/>
    </source>
</evidence>
<sequence>MPSELGEDEVAAAIVLEQGQSLEPADIIRHCEGKIAYFAIPRYVRIMSDMPLTENGKIRKGVPQQAGVTVQTWDRKVAGIQIRR</sequence>